<evidence type="ECO:0000256" key="4">
    <source>
        <dbReference type="PROSITE-ProRule" id="PRU00335"/>
    </source>
</evidence>
<dbReference type="GO" id="GO:0003700">
    <property type="term" value="F:DNA-binding transcription factor activity"/>
    <property type="evidence" value="ECO:0007669"/>
    <property type="project" value="TreeGrafter"/>
</dbReference>
<dbReference type="PROSITE" id="PS50977">
    <property type="entry name" value="HTH_TETR_2"/>
    <property type="match status" value="1"/>
</dbReference>
<organism evidence="6 7">
    <name type="scientific">Roseivivax jejudonensis</name>
    <dbReference type="NCBI Taxonomy" id="1529041"/>
    <lineage>
        <taxon>Bacteria</taxon>
        <taxon>Pseudomonadati</taxon>
        <taxon>Pseudomonadota</taxon>
        <taxon>Alphaproteobacteria</taxon>
        <taxon>Rhodobacterales</taxon>
        <taxon>Roseobacteraceae</taxon>
        <taxon>Roseivivax</taxon>
    </lineage>
</organism>
<proteinExistence type="predicted"/>
<feature type="DNA-binding region" description="H-T-H motif" evidence="4">
    <location>
        <begin position="43"/>
        <end position="62"/>
    </location>
</feature>
<evidence type="ECO:0000256" key="2">
    <source>
        <dbReference type="ARBA" id="ARBA00023125"/>
    </source>
</evidence>
<dbReference type="PRINTS" id="PR00455">
    <property type="entry name" value="HTHTETR"/>
</dbReference>
<evidence type="ECO:0000259" key="5">
    <source>
        <dbReference type="PROSITE" id="PS50977"/>
    </source>
</evidence>
<dbReference type="InterPro" id="IPR050109">
    <property type="entry name" value="HTH-type_TetR-like_transc_reg"/>
</dbReference>
<accession>A0A1X7A4J0</accession>
<keyword evidence="1" id="KW-0805">Transcription regulation</keyword>
<dbReference type="AlphaFoldDB" id="A0A1X7A4J0"/>
<evidence type="ECO:0000256" key="1">
    <source>
        <dbReference type="ARBA" id="ARBA00023015"/>
    </source>
</evidence>
<keyword evidence="7" id="KW-1185">Reference proteome</keyword>
<dbReference type="GO" id="GO:0000976">
    <property type="term" value="F:transcription cis-regulatory region binding"/>
    <property type="evidence" value="ECO:0007669"/>
    <property type="project" value="TreeGrafter"/>
</dbReference>
<dbReference type="PANTHER" id="PTHR30055:SF234">
    <property type="entry name" value="HTH-TYPE TRANSCRIPTIONAL REGULATOR BETI"/>
    <property type="match status" value="1"/>
</dbReference>
<dbReference type="InterPro" id="IPR001647">
    <property type="entry name" value="HTH_TetR"/>
</dbReference>
<evidence type="ECO:0000313" key="6">
    <source>
        <dbReference type="EMBL" id="SLN69814.1"/>
    </source>
</evidence>
<evidence type="ECO:0000256" key="3">
    <source>
        <dbReference type="ARBA" id="ARBA00023163"/>
    </source>
</evidence>
<keyword evidence="3" id="KW-0804">Transcription</keyword>
<gene>
    <name evidence="6" type="primary">bepR</name>
    <name evidence="6" type="ORF">ROJ8625_03646</name>
</gene>
<dbReference type="SUPFAM" id="SSF46689">
    <property type="entry name" value="Homeodomain-like"/>
    <property type="match status" value="1"/>
</dbReference>
<dbReference type="RefSeq" id="WP_159456799.1">
    <property type="nucleotide sequence ID" value="NZ_FWFK01000007.1"/>
</dbReference>
<dbReference type="Pfam" id="PF00440">
    <property type="entry name" value="TetR_N"/>
    <property type="match status" value="1"/>
</dbReference>
<evidence type="ECO:0000313" key="7">
    <source>
        <dbReference type="Proteomes" id="UP000193570"/>
    </source>
</evidence>
<dbReference type="OrthoDB" id="8478851at2"/>
<name>A0A1X7A4J0_9RHOB</name>
<dbReference type="EMBL" id="FWFK01000007">
    <property type="protein sequence ID" value="SLN69814.1"/>
    <property type="molecule type" value="Genomic_DNA"/>
</dbReference>
<dbReference type="InterPro" id="IPR009057">
    <property type="entry name" value="Homeodomain-like_sf"/>
</dbReference>
<keyword evidence="2 4" id="KW-0238">DNA-binding</keyword>
<reference evidence="6 7" key="1">
    <citation type="submission" date="2017-03" db="EMBL/GenBank/DDBJ databases">
        <authorList>
            <person name="Afonso C.L."/>
            <person name="Miller P.J."/>
            <person name="Scott M.A."/>
            <person name="Spackman E."/>
            <person name="Goraichik I."/>
            <person name="Dimitrov K.M."/>
            <person name="Suarez D.L."/>
            <person name="Swayne D.E."/>
        </authorList>
    </citation>
    <scope>NUCLEOTIDE SEQUENCE [LARGE SCALE GENOMIC DNA]</scope>
    <source>
        <strain evidence="6 7">CECT 8625</strain>
    </source>
</reference>
<feature type="domain" description="HTH tetR-type" evidence="5">
    <location>
        <begin position="20"/>
        <end position="80"/>
    </location>
</feature>
<dbReference type="PANTHER" id="PTHR30055">
    <property type="entry name" value="HTH-TYPE TRANSCRIPTIONAL REGULATOR RUTR"/>
    <property type="match status" value="1"/>
</dbReference>
<sequence length="223" mass="24675">MTASPPELKWMREVQQTRSRRTQGALLDAGERLFAERGLDETAVTDVAAQAGVSVGALYHHFRDKSALYIAVIERIGEEMADTNAAALDPRRWEGQGIAAILRGYLTFVLTELAGMPMIRLLDSPDLARLPRLRDRILAQKAEFNRGLSALLRARADEIRHPDPDRAIAYVVDYMTAMSKWRDTGVIWPKETAGLSDADYIEEALAAAFCYLGLTESGASRPA</sequence>
<dbReference type="Proteomes" id="UP000193570">
    <property type="component" value="Unassembled WGS sequence"/>
</dbReference>
<protein>
    <submittedName>
        <fullName evidence="6">HTH-type transcriptional repressor BepR</fullName>
    </submittedName>
</protein>
<dbReference type="Gene3D" id="1.10.357.10">
    <property type="entry name" value="Tetracycline Repressor, domain 2"/>
    <property type="match status" value="1"/>
</dbReference>